<evidence type="ECO:0000313" key="23">
    <source>
        <dbReference type="Proteomes" id="UP000323708"/>
    </source>
</evidence>
<evidence type="ECO:0000256" key="1">
    <source>
        <dbReference type="ARBA" id="ARBA00004429"/>
    </source>
</evidence>
<keyword evidence="7" id="KW-0808">Transferase</keyword>
<accession>A0A5B0WQS9</accession>
<sequence length="754" mass="83772">MNQPPDMPATPASNLPRHAAAMPQPGAGPQHPQDDDFIDLSRLINAVLQHKWAILALAFAITLITGLWVNTQEPTYRASASVVIEAKQGNPLVPQDQQYAYSTYREYDYFQTQFEILKSRSLAERVARKLQLHKHAIFQPKDGEGDEPGFSFSLKSLLPAREQEPPVQLTPEQKEELEIQAAAAYITGGLSVQPVEYSHVAYLSFDSTDARLAATIVNTLAEEFIAQDLETRTSGSIQATDWMTTRLQELTSDLRESEQALQDFREQEGLVDVDGETSLGGSELYVLSQRLDEARRARIEAQTIMENVQNMRGASVDELMTIPAVLQHDVIRDIKREQASAERTVAELGKRYGPKHPKMIAAQSDLAAANDSLEREVRKVVSGISREYEVALRNEQQLQENWEARKSEMQNFNRVEFQLRELQREVNTNRELYDAFFSRIRALTETGGFESPHARLVDRALPPERPYKPNMKMSLVLAFVLGTMLGCGVAILLDMLDNTIKKPEDVGEKLHAPLLGAIPREKPAAHGYIQHIWEKPRGVFAESIRSIRTSLLLNQLDNPARVIVVTSTVPGEGKSTLALNLGVALGQMEQVLVVGGDLRQPGLASKCGLDPKRPGLSHFVSETASLEECIVHMEDMGVDVMTSGLIPPNPLEMLSSRKFAYALEELRQRYDRIVIDSAPMQPVSDALVLAALSDIVIYVVKADATPATQVQKGIDAILANNEPLAGVVLNQFDIKAVGKAHYQYSHYYTAEEPS</sequence>
<evidence type="ECO:0000259" key="21">
    <source>
        <dbReference type="Pfam" id="PF13807"/>
    </source>
</evidence>
<keyword evidence="12 18" id="KW-1133">Transmembrane helix</keyword>
<gene>
    <name evidence="22" type="ORF">F0M18_17240</name>
</gene>
<dbReference type="CDD" id="cd05387">
    <property type="entry name" value="BY-kinase"/>
    <property type="match status" value="1"/>
</dbReference>
<reference evidence="22 23" key="1">
    <citation type="submission" date="2019-09" db="EMBL/GenBank/DDBJ databases">
        <authorList>
            <person name="Chen X.-Y."/>
        </authorList>
    </citation>
    <scope>NUCLEOTIDE SEQUENCE [LARGE SCALE GENOMIC DNA]</scope>
    <source>
        <strain evidence="22 23">NY5</strain>
    </source>
</reference>
<keyword evidence="11" id="KW-0067">ATP-binding</keyword>
<evidence type="ECO:0000256" key="9">
    <source>
        <dbReference type="ARBA" id="ARBA00022741"/>
    </source>
</evidence>
<dbReference type="EMBL" id="VTUX01000009">
    <property type="protein sequence ID" value="KAA1188947.1"/>
    <property type="molecule type" value="Genomic_DNA"/>
</dbReference>
<dbReference type="Proteomes" id="UP000323708">
    <property type="component" value="Unassembled WGS sequence"/>
</dbReference>
<dbReference type="NCBIfam" id="TIGR01007">
    <property type="entry name" value="eps_fam"/>
    <property type="match status" value="1"/>
</dbReference>
<evidence type="ECO:0000256" key="5">
    <source>
        <dbReference type="ARBA" id="ARBA00022475"/>
    </source>
</evidence>
<feature type="transmembrane region" description="Helical" evidence="18">
    <location>
        <begin position="52"/>
        <end position="69"/>
    </location>
</feature>
<feature type="domain" description="Polysaccharide chain length determinant N-terminal" evidence="19">
    <location>
        <begin position="37"/>
        <end position="130"/>
    </location>
</feature>
<feature type="coiled-coil region" evidence="16">
    <location>
        <begin position="291"/>
        <end position="351"/>
    </location>
</feature>
<feature type="domain" description="AAA" evidence="20">
    <location>
        <begin position="561"/>
        <end position="704"/>
    </location>
</feature>
<dbReference type="InterPro" id="IPR050445">
    <property type="entry name" value="Bact_polysacc_biosynth/exp"/>
</dbReference>
<feature type="region of interest" description="Disordered" evidence="17">
    <location>
        <begin position="1"/>
        <end position="34"/>
    </location>
</feature>
<dbReference type="InterPro" id="IPR025669">
    <property type="entry name" value="AAA_dom"/>
</dbReference>
<dbReference type="InterPro" id="IPR003856">
    <property type="entry name" value="LPS_length_determ_N"/>
</dbReference>
<evidence type="ECO:0000256" key="14">
    <source>
        <dbReference type="ARBA" id="ARBA00023137"/>
    </source>
</evidence>
<evidence type="ECO:0000256" key="7">
    <source>
        <dbReference type="ARBA" id="ARBA00022679"/>
    </source>
</evidence>
<comment type="caution">
    <text evidence="22">The sequence shown here is derived from an EMBL/GenBank/DDBJ whole genome shotgun (WGS) entry which is preliminary data.</text>
</comment>
<dbReference type="InterPro" id="IPR005702">
    <property type="entry name" value="Wzc-like_C"/>
</dbReference>
<dbReference type="Gene3D" id="3.40.50.300">
    <property type="entry name" value="P-loop containing nucleotide triphosphate hydrolases"/>
    <property type="match status" value="1"/>
</dbReference>
<dbReference type="EC" id="2.7.10.2" evidence="4"/>
<dbReference type="PANTHER" id="PTHR32309:SF13">
    <property type="entry name" value="FERRIC ENTEROBACTIN TRANSPORT PROTEIN FEPE"/>
    <property type="match status" value="1"/>
</dbReference>
<dbReference type="InterPro" id="IPR032807">
    <property type="entry name" value="GNVR"/>
</dbReference>
<comment type="catalytic activity">
    <reaction evidence="15">
        <text>L-tyrosyl-[protein] + ATP = O-phospho-L-tyrosyl-[protein] + ADP + H(+)</text>
        <dbReference type="Rhea" id="RHEA:10596"/>
        <dbReference type="Rhea" id="RHEA-COMP:10136"/>
        <dbReference type="Rhea" id="RHEA-COMP:20101"/>
        <dbReference type="ChEBI" id="CHEBI:15378"/>
        <dbReference type="ChEBI" id="CHEBI:30616"/>
        <dbReference type="ChEBI" id="CHEBI:46858"/>
        <dbReference type="ChEBI" id="CHEBI:61978"/>
        <dbReference type="ChEBI" id="CHEBI:456216"/>
        <dbReference type="EC" id="2.7.10.2"/>
    </reaction>
</comment>
<keyword evidence="23" id="KW-1185">Reference proteome</keyword>
<evidence type="ECO:0000256" key="2">
    <source>
        <dbReference type="ARBA" id="ARBA00007316"/>
    </source>
</evidence>
<keyword evidence="5" id="KW-1003">Cell membrane</keyword>
<dbReference type="SUPFAM" id="SSF52540">
    <property type="entry name" value="P-loop containing nucleoside triphosphate hydrolases"/>
    <property type="match status" value="1"/>
</dbReference>
<feature type="compositionally biased region" description="Low complexity" evidence="17">
    <location>
        <begin position="18"/>
        <end position="31"/>
    </location>
</feature>
<evidence type="ECO:0000256" key="13">
    <source>
        <dbReference type="ARBA" id="ARBA00023136"/>
    </source>
</evidence>
<dbReference type="GO" id="GO:0005886">
    <property type="term" value="C:plasma membrane"/>
    <property type="evidence" value="ECO:0007669"/>
    <property type="project" value="UniProtKB-SubCell"/>
</dbReference>
<proteinExistence type="inferred from homology"/>
<protein>
    <recommendedName>
        <fullName evidence="4">non-specific protein-tyrosine kinase</fullName>
        <ecNumber evidence="4">2.7.10.2</ecNumber>
    </recommendedName>
</protein>
<keyword evidence="8 18" id="KW-0812">Transmembrane</keyword>
<feature type="domain" description="Tyrosine-protein kinase G-rich" evidence="21">
    <location>
        <begin position="421"/>
        <end position="492"/>
    </location>
</feature>
<dbReference type="GO" id="GO:0005524">
    <property type="term" value="F:ATP binding"/>
    <property type="evidence" value="ECO:0007669"/>
    <property type="project" value="UniProtKB-KW"/>
</dbReference>
<evidence type="ECO:0000256" key="15">
    <source>
        <dbReference type="ARBA" id="ARBA00051245"/>
    </source>
</evidence>
<evidence type="ECO:0000256" key="10">
    <source>
        <dbReference type="ARBA" id="ARBA00022777"/>
    </source>
</evidence>
<comment type="subcellular location">
    <subcellularLocation>
        <location evidence="1">Cell inner membrane</location>
        <topology evidence="1">Multi-pass membrane protein</topology>
    </subcellularLocation>
</comment>
<keyword evidence="9" id="KW-0547">Nucleotide-binding</keyword>
<keyword evidence="14" id="KW-0829">Tyrosine-protein kinase</keyword>
<evidence type="ECO:0000256" key="12">
    <source>
        <dbReference type="ARBA" id="ARBA00022989"/>
    </source>
</evidence>
<name>A0A5B0WQS9_9GAMM</name>
<dbReference type="InterPro" id="IPR027417">
    <property type="entry name" value="P-loop_NTPase"/>
</dbReference>
<keyword evidence="6" id="KW-0997">Cell inner membrane</keyword>
<evidence type="ECO:0000256" key="6">
    <source>
        <dbReference type="ARBA" id="ARBA00022519"/>
    </source>
</evidence>
<feature type="transmembrane region" description="Helical" evidence="18">
    <location>
        <begin position="475"/>
        <end position="493"/>
    </location>
</feature>
<evidence type="ECO:0000256" key="18">
    <source>
        <dbReference type="SAM" id="Phobius"/>
    </source>
</evidence>
<evidence type="ECO:0000313" key="22">
    <source>
        <dbReference type="EMBL" id="KAA1188947.1"/>
    </source>
</evidence>
<dbReference type="RefSeq" id="WP_149612710.1">
    <property type="nucleotide sequence ID" value="NZ_VTUX01000009.1"/>
</dbReference>
<keyword evidence="16" id="KW-0175">Coiled coil</keyword>
<evidence type="ECO:0000256" key="17">
    <source>
        <dbReference type="SAM" id="MobiDB-lite"/>
    </source>
</evidence>
<dbReference type="AlphaFoldDB" id="A0A5B0WQS9"/>
<evidence type="ECO:0000259" key="20">
    <source>
        <dbReference type="Pfam" id="PF13614"/>
    </source>
</evidence>
<comment type="similarity">
    <text evidence="3">Belongs to the etk/wzc family.</text>
</comment>
<evidence type="ECO:0000256" key="11">
    <source>
        <dbReference type="ARBA" id="ARBA00022840"/>
    </source>
</evidence>
<keyword evidence="13 18" id="KW-0472">Membrane</keyword>
<dbReference type="Pfam" id="PF02706">
    <property type="entry name" value="Wzz"/>
    <property type="match status" value="1"/>
</dbReference>
<organism evidence="22 23">
    <name type="scientific">Pseudohalioglobus sediminis</name>
    <dbReference type="NCBI Taxonomy" id="2606449"/>
    <lineage>
        <taxon>Bacteria</taxon>
        <taxon>Pseudomonadati</taxon>
        <taxon>Pseudomonadota</taxon>
        <taxon>Gammaproteobacteria</taxon>
        <taxon>Cellvibrionales</taxon>
        <taxon>Halieaceae</taxon>
        <taxon>Pseudohalioglobus</taxon>
    </lineage>
</organism>
<dbReference type="GO" id="GO:0004715">
    <property type="term" value="F:non-membrane spanning protein tyrosine kinase activity"/>
    <property type="evidence" value="ECO:0007669"/>
    <property type="project" value="UniProtKB-EC"/>
</dbReference>
<evidence type="ECO:0000256" key="16">
    <source>
        <dbReference type="SAM" id="Coils"/>
    </source>
</evidence>
<comment type="similarity">
    <text evidence="2">Belongs to the CpsD/CapB family.</text>
</comment>
<evidence type="ECO:0000256" key="3">
    <source>
        <dbReference type="ARBA" id="ARBA00008883"/>
    </source>
</evidence>
<keyword evidence="10 22" id="KW-0418">Kinase</keyword>
<dbReference type="Pfam" id="PF13807">
    <property type="entry name" value="GNVR"/>
    <property type="match status" value="1"/>
</dbReference>
<dbReference type="Pfam" id="PF13614">
    <property type="entry name" value="AAA_31"/>
    <property type="match status" value="1"/>
</dbReference>
<evidence type="ECO:0000256" key="4">
    <source>
        <dbReference type="ARBA" id="ARBA00011903"/>
    </source>
</evidence>
<evidence type="ECO:0000259" key="19">
    <source>
        <dbReference type="Pfam" id="PF02706"/>
    </source>
</evidence>
<dbReference type="PANTHER" id="PTHR32309">
    <property type="entry name" value="TYROSINE-PROTEIN KINASE"/>
    <property type="match status" value="1"/>
</dbReference>
<evidence type="ECO:0000256" key="8">
    <source>
        <dbReference type="ARBA" id="ARBA00022692"/>
    </source>
</evidence>